<accession>A0A922M8P1</accession>
<dbReference type="AlphaFoldDB" id="A0A922M8P1"/>
<comment type="subcellular location">
    <subcellularLocation>
        <location evidence="1">Membrane</location>
        <topology evidence="1">Multi-pass membrane protein</topology>
    </subcellularLocation>
</comment>
<dbReference type="PANTHER" id="PTHR16189:SF0">
    <property type="entry name" value="TRANSMEMBRANE PROTEIN 104"/>
    <property type="match status" value="1"/>
</dbReference>
<evidence type="ECO:0000313" key="4">
    <source>
        <dbReference type="Proteomes" id="UP000814243"/>
    </source>
</evidence>
<protein>
    <submittedName>
        <fullName evidence="3">Uncharacterized protein</fullName>
    </submittedName>
</protein>
<name>A0A922M8P1_SPOEX</name>
<dbReference type="GO" id="GO:0016020">
    <property type="term" value="C:membrane"/>
    <property type="evidence" value="ECO:0007669"/>
    <property type="project" value="UniProtKB-SubCell"/>
</dbReference>
<dbReference type="Proteomes" id="UP000814243">
    <property type="component" value="Unassembled WGS sequence"/>
</dbReference>
<evidence type="ECO:0000313" key="3">
    <source>
        <dbReference type="EMBL" id="KAH9631963.1"/>
    </source>
</evidence>
<feature type="region of interest" description="Disordered" evidence="2">
    <location>
        <begin position="29"/>
        <end position="49"/>
    </location>
</feature>
<evidence type="ECO:0000256" key="1">
    <source>
        <dbReference type="ARBA" id="ARBA00004141"/>
    </source>
</evidence>
<gene>
    <name evidence="3" type="ORF">HF086_000300</name>
</gene>
<sequence length="113" mass="13089">MPRRLWGLRRLLRMPLSETGDQYSIWIQDHESDDDPSTSQNNHGDLEEPLVCGDTIPSRYYSLDRRVELGEMANLFFNKLGRTTFYCTLCIYLYGDLSIYSAAVAKSVMDVVW</sequence>
<proteinExistence type="predicted"/>
<organism evidence="3 4">
    <name type="scientific">Spodoptera exigua</name>
    <name type="common">Beet armyworm</name>
    <name type="synonym">Noctua fulgens</name>
    <dbReference type="NCBI Taxonomy" id="7107"/>
    <lineage>
        <taxon>Eukaryota</taxon>
        <taxon>Metazoa</taxon>
        <taxon>Ecdysozoa</taxon>
        <taxon>Arthropoda</taxon>
        <taxon>Hexapoda</taxon>
        <taxon>Insecta</taxon>
        <taxon>Pterygota</taxon>
        <taxon>Neoptera</taxon>
        <taxon>Endopterygota</taxon>
        <taxon>Lepidoptera</taxon>
        <taxon>Glossata</taxon>
        <taxon>Ditrysia</taxon>
        <taxon>Noctuoidea</taxon>
        <taxon>Noctuidae</taxon>
        <taxon>Amphipyrinae</taxon>
        <taxon>Spodoptera</taxon>
    </lineage>
</organism>
<dbReference type="EMBL" id="JACEFF010000738">
    <property type="protein sequence ID" value="KAH9631963.1"/>
    <property type="molecule type" value="Genomic_DNA"/>
</dbReference>
<dbReference type="PANTHER" id="PTHR16189">
    <property type="entry name" value="TRANSMEMBRANE PROTEIN 104-RELATED"/>
    <property type="match status" value="1"/>
</dbReference>
<evidence type="ECO:0000256" key="2">
    <source>
        <dbReference type="SAM" id="MobiDB-lite"/>
    </source>
</evidence>
<reference evidence="3" key="1">
    <citation type="journal article" date="2021" name="G3 (Bethesda)">
        <title>Genome and transcriptome analysis of the beet armyworm Spodoptera exigua reveals targets for pest control. .</title>
        <authorList>
            <person name="Simon S."/>
            <person name="Breeschoten T."/>
            <person name="Jansen H.J."/>
            <person name="Dirks R.P."/>
            <person name="Schranz M.E."/>
            <person name="Ros V.I.D."/>
        </authorList>
    </citation>
    <scope>NUCLEOTIDE SEQUENCE</scope>
    <source>
        <strain evidence="3">TB_SE_WUR_2020</strain>
    </source>
</reference>
<comment type="caution">
    <text evidence="3">The sequence shown here is derived from an EMBL/GenBank/DDBJ whole genome shotgun (WGS) entry which is preliminary data.</text>
</comment>